<comment type="caution">
    <text evidence="1">The sequence shown here is derived from an EMBL/GenBank/DDBJ whole genome shotgun (WGS) entry which is preliminary data.</text>
</comment>
<protein>
    <recommendedName>
        <fullName evidence="3">BioF2-like acetyltransferase domain-containing protein</fullName>
    </recommendedName>
</protein>
<evidence type="ECO:0000313" key="1">
    <source>
        <dbReference type="EMBL" id="TKB96065.1"/>
    </source>
</evidence>
<organism evidence="1 2">
    <name type="scientific">Pedobacter cryophilus</name>
    <dbReference type="NCBI Taxonomy" id="2571271"/>
    <lineage>
        <taxon>Bacteria</taxon>
        <taxon>Pseudomonadati</taxon>
        <taxon>Bacteroidota</taxon>
        <taxon>Sphingobacteriia</taxon>
        <taxon>Sphingobacteriales</taxon>
        <taxon>Sphingobacteriaceae</taxon>
        <taxon>Pedobacter</taxon>
    </lineage>
</organism>
<dbReference type="AlphaFoldDB" id="A0A4U1BU16"/>
<name>A0A4U1BU16_9SPHI</name>
<reference evidence="1 2" key="1">
    <citation type="submission" date="2019-04" db="EMBL/GenBank/DDBJ databases">
        <title>Pedobacter sp. AR-3-17 sp. nov., isolated from Arctic soil.</title>
        <authorList>
            <person name="Dahal R.H."/>
            <person name="Kim D.-U."/>
        </authorList>
    </citation>
    <scope>NUCLEOTIDE SEQUENCE [LARGE SCALE GENOMIC DNA]</scope>
    <source>
        <strain evidence="1 2">AR-3-17</strain>
    </source>
</reference>
<dbReference type="EMBL" id="SWBP01000006">
    <property type="protein sequence ID" value="TKB96065.1"/>
    <property type="molecule type" value="Genomic_DNA"/>
</dbReference>
<evidence type="ECO:0000313" key="2">
    <source>
        <dbReference type="Proteomes" id="UP000308181"/>
    </source>
</evidence>
<dbReference type="Gene3D" id="3.40.630.30">
    <property type="match status" value="1"/>
</dbReference>
<dbReference type="RefSeq" id="WP_136827440.1">
    <property type="nucleotide sequence ID" value="NZ_SWBP01000006.1"/>
</dbReference>
<dbReference type="Proteomes" id="UP000308181">
    <property type="component" value="Unassembled WGS sequence"/>
</dbReference>
<dbReference type="OrthoDB" id="9811560at2"/>
<keyword evidence="2" id="KW-1185">Reference proteome</keyword>
<gene>
    <name evidence="1" type="ORF">FA046_15480</name>
</gene>
<accession>A0A4U1BU16</accession>
<sequence>MLNKVTEADFQRLIPISLGLSPLFMNITSKIMKAKPVYYIYTNDYHPIVALALFEKDNCIEVANHYPYYSGIWIKNMQNISHQKALNESLKFLNKKYDSITFNLPREIKDVRCFLWNDYKLKIKYTYVKSTLTEDFQRNVFKNYSKANKESNLIFQPTSLSEDDWFYHQEQLKSVGFSLSKLSRLKNWIIALERVQLIKVFSITNAEHVFLGSGIIILDSYSKSAGFLLSYVPKGELQSQVNAFLYVELHRWLKENGFLSFDYLGANNLRIADFKSRFNPELDSFFVVSYHRKSLKNRLNAIIFFLKRIKLN</sequence>
<evidence type="ECO:0008006" key="3">
    <source>
        <dbReference type="Google" id="ProtNLM"/>
    </source>
</evidence>
<proteinExistence type="predicted"/>